<dbReference type="PRINTS" id="PR00466">
    <property type="entry name" value="GP91PHOX"/>
</dbReference>
<evidence type="ECO:0000256" key="2">
    <source>
        <dbReference type="ARBA" id="ARBA00022692"/>
    </source>
</evidence>
<dbReference type="InterPro" id="IPR013112">
    <property type="entry name" value="FAD-bd_8"/>
</dbReference>
<dbReference type="PANTHER" id="PTHR11972:SF55">
    <property type="entry name" value="FERRIC REDUCTASE"/>
    <property type="match status" value="1"/>
</dbReference>
<dbReference type="InterPro" id="IPR000778">
    <property type="entry name" value="Cyt_b245_heavy_chain"/>
</dbReference>
<dbReference type="SUPFAM" id="SSF52343">
    <property type="entry name" value="Ferredoxin reductase-like, C-terminal NADP-linked domain"/>
    <property type="match status" value="1"/>
</dbReference>
<evidence type="ECO:0000313" key="9">
    <source>
        <dbReference type="Proteomes" id="UP001165121"/>
    </source>
</evidence>
<evidence type="ECO:0000256" key="3">
    <source>
        <dbReference type="ARBA" id="ARBA00022989"/>
    </source>
</evidence>
<evidence type="ECO:0000256" key="4">
    <source>
        <dbReference type="ARBA" id="ARBA00023002"/>
    </source>
</evidence>
<proteinExistence type="predicted"/>
<protein>
    <submittedName>
        <fullName evidence="8">Unnamed protein product</fullName>
    </submittedName>
</protein>
<dbReference type="CDD" id="cd06186">
    <property type="entry name" value="NOX_Duox_like_FAD_NADP"/>
    <property type="match status" value="1"/>
</dbReference>
<dbReference type="SUPFAM" id="SSF63380">
    <property type="entry name" value="Riboflavin synthase domain-like"/>
    <property type="match status" value="1"/>
</dbReference>
<evidence type="ECO:0000256" key="5">
    <source>
        <dbReference type="ARBA" id="ARBA00023136"/>
    </source>
</evidence>
<name>A0A9W6U4E1_9STRA</name>
<organism evidence="8 9">
    <name type="scientific">Phytophthora fragariaefolia</name>
    <dbReference type="NCBI Taxonomy" id="1490495"/>
    <lineage>
        <taxon>Eukaryota</taxon>
        <taxon>Sar</taxon>
        <taxon>Stramenopiles</taxon>
        <taxon>Oomycota</taxon>
        <taxon>Peronosporomycetes</taxon>
        <taxon>Peronosporales</taxon>
        <taxon>Peronosporaceae</taxon>
        <taxon>Phytophthora</taxon>
    </lineage>
</organism>
<feature type="transmembrane region" description="Helical" evidence="6">
    <location>
        <begin position="145"/>
        <end position="163"/>
    </location>
</feature>
<dbReference type="AlphaFoldDB" id="A0A9W6U4E1"/>
<accession>A0A9W6U4E1</accession>
<dbReference type="PANTHER" id="PTHR11972">
    <property type="entry name" value="NADPH OXIDASE"/>
    <property type="match status" value="1"/>
</dbReference>
<keyword evidence="4" id="KW-0560">Oxidoreductase</keyword>
<dbReference type="GO" id="GO:0005886">
    <property type="term" value="C:plasma membrane"/>
    <property type="evidence" value="ECO:0007669"/>
    <property type="project" value="TreeGrafter"/>
</dbReference>
<dbReference type="EMBL" id="BSXT01000492">
    <property type="protein sequence ID" value="GMF28660.1"/>
    <property type="molecule type" value="Genomic_DNA"/>
</dbReference>
<dbReference type="Pfam" id="PF08022">
    <property type="entry name" value="FAD_binding_8"/>
    <property type="match status" value="1"/>
</dbReference>
<dbReference type="OrthoDB" id="167398at2759"/>
<dbReference type="InterPro" id="IPR017927">
    <property type="entry name" value="FAD-bd_FR_type"/>
</dbReference>
<feature type="transmembrane region" description="Helical" evidence="6">
    <location>
        <begin position="183"/>
        <end position="204"/>
    </location>
</feature>
<feature type="transmembrane region" description="Helical" evidence="6">
    <location>
        <begin position="248"/>
        <end position="276"/>
    </location>
</feature>
<evidence type="ECO:0000313" key="8">
    <source>
        <dbReference type="EMBL" id="GMF28660.1"/>
    </source>
</evidence>
<dbReference type="InterPro" id="IPR013130">
    <property type="entry name" value="Fe3_Rdtase_TM_dom"/>
</dbReference>
<feature type="domain" description="FAD-binding FR-type" evidence="7">
    <location>
        <begin position="304"/>
        <end position="419"/>
    </location>
</feature>
<dbReference type="Gene3D" id="2.40.30.10">
    <property type="entry name" value="Translation factors"/>
    <property type="match status" value="1"/>
</dbReference>
<keyword evidence="2 6" id="KW-0812">Transmembrane</keyword>
<evidence type="ECO:0000256" key="1">
    <source>
        <dbReference type="ARBA" id="ARBA00004141"/>
    </source>
</evidence>
<evidence type="ECO:0000256" key="6">
    <source>
        <dbReference type="SAM" id="Phobius"/>
    </source>
</evidence>
<dbReference type="InterPro" id="IPR039261">
    <property type="entry name" value="FNR_nucleotide-bd"/>
</dbReference>
<keyword evidence="3 6" id="KW-1133">Transmembrane helix</keyword>
<dbReference type="Proteomes" id="UP001165121">
    <property type="component" value="Unassembled WGS sequence"/>
</dbReference>
<keyword evidence="5 6" id="KW-0472">Membrane</keyword>
<dbReference type="Gene3D" id="3.40.50.80">
    <property type="entry name" value="Nucleotide-binding domain of ferredoxin-NADP reductase (FNR) module"/>
    <property type="match status" value="1"/>
</dbReference>
<feature type="transmembrane region" description="Helical" evidence="6">
    <location>
        <begin position="216"/>
        <end position="236"/>
    </location>
</feature>
<dbReference type="GO" id="GO:0016491">
    <property type="term" value="F:oxidoreductase activity"/>
    <property type="evidence" value="ECO:0007669"/>
    <property type="project" value="UniProtKB-KW"/>
</dbReference>
<dbReference type="InterPro" id="IPR050369">
    <property type="entry name" value="RBOH/FRE"/>
</dbReference>
<gene>
    <name evidence="8" type="ORF">Pfra01_000596800</name>
</gene>
<dbReference type="PROSITE" id="PS51384">
    <property type="entry name" value="FAD_FR"/>
    <property type="match status" value="1"/>
</dbReference>
<dbReference type="InterPro" id="IPR017938">
    <property type="entry name" value="Riboflavin_synthase-like_b-brl"/>
</dbReference>
<feature type="transmembrane region" description="Helical" evidence="6">
    <location>
        <begin position="108"/>
        <end position="133"/>
    </location>
</feature>
<dbReference type="Pfam" id="PF01794">
    <property type="entry name" value="Ferric_reduct"/>
    <property type="match status" value="1"/>
</dbReference>
<comment type="caution">
    <text evidence="8">The sequence shown here is derived from an EMBL/GenBank/DDBJ whole genome shotgun (WGS) entry which is preliminary data.</text>
</comment>
<sequence length="596" mass="66848">MASIPKDSSRFSAMEHYVPVLETSTSSDHQPASQRSLPILADSQRSYRYDYGNTDTACATGVATARCHGMLMNEEIQGGKWARTVQTCKRWSVDAWWRLSRGMFAVPLPFLTVFCGFKLCDIVMTLPFIAMLFGFSVRSALLNDVATSGWPATVGLILTFIFVVRKNPLLLLLTGISFERGLFYHKIFAVSSMLLAGLHGWSHFRVSKLEKQPKVVTGLVCFCAMVMLIVFSLSLIRRRFFCFFVRAHWLFFIIVIVYAVVHGATLVLLGAAPWAIDMVYRILYQARMYSHGSSTQLDRSDASLNQSSRGLTSRGQVTIMKLADDMMRMQFQCERVDTEEIFAFSADQYILVCVPEISMLEWHPFSVSSSPTESAVTLHIKVVGDWTRRLYKLAGNADVGEHVPVDILVDGPYGGVSIDIYRPQTYSHFVLLSEGVGVLPMRSVVTWLHHEYTSHHRDVIRRVHFVWSVHLQHELKTLVTDDTSENDPNNFFVAAKPRQKARFHHAAADPFSFDLSVAERQSDTASPSPLDSSVHFGCRPDHVQILRDMGGGAQQSGSSRVAVLASHTSSDIVSACLAVSKSLHVSFDVHQEHFYF</sequence>
<comment type="subcellular location">
    <subcellularLocation>
        <location evidence="1">Membrane</location>
        <topology evidence="1">Multi-pass membrane protein</topology>
    </subcellularLocation>
</comment>
<keyword evidence="9" id="KW-1185">Reference proteome</keyword>
<evidence type="ECO:0000259" key="7">
    <source>
        <dbReference type="PROSITE" id="PS51384"/>
    </source>
</evidence>
<reference evidence="8" key="1">
    <citation type="submission" date="2023-04" db="EMBL/GenBank/DDBJ databases">
        <title>Phytophthora fragariaefolia NBRC 109709.</title>
        <authorList>
            <person name="Ichikawa N."/>
            <person name="Sato H."/>
            <person name="Tonouchi N."/>
        </authorList>
    </citation>
    <scope>NUCLEOTIDE SEQUENCE</scope>
    <source>
        <strain evidence="8">NBRC 109709</strain>
    </source>
</reference>